<evidence type="ECO:0000313" key="2">
    <source>
        <dbReference type="EMBL" id="MBA0836611.1"/>
    </source>
</evidence>
<gene>
    <name evidence="2" type="ORF">Goarm_008808</name>
</gene>
<keyword evidence="1" id="KW-1133">Transmembrane helix</keyword>
<reference evidence="2 3" key="1">
    <citation type="journal article" date="2019" name="Genome Biol. Evol.">
        <title>Insights into the evolution of the New World diploid cottons (Gossypium, subgenus Houzingenia) based on genome sequencing.</title>
        <authorList>
            <person name="Grover C.E."/>
            <person name="Arick M.A. 2nd"/>
            <person name="Thrash A."/>
            <person name="Conover J.L."/>
            <person name="Sanders W.S."/>
            <person name="Peterson D.G."/>
            <person name="Frelichowski J.E."/>
            <person name="Scheffler J.A."/>
            <person name="Scheffler B.E."/>
            <person name="Wendel J.F."/>
        </authorList>
    </citation>
    <scope>NUCLEOTIDE SEQUENCE [LARGE SCALE GENOMIC DNA]</scope>
    <source>
        <strain evidence="2">6</strain>
        <tissue evidence="2">Leaf</tissue>
    </source>
</reference>
<evidence type="ECO:0000256" key="1">
    <source>
        <dbReference type="SAM" id="Phobius"/>
    </source>
</evidence>
<dbReference type="EMBL" id="JABFAE010000009">
    <property type="protein sequence ID" value="MBA0836611.1"/>
    <property type="molecule type" value="Genomic_DNA"/>
</dbReference>
<protein>
    <submittedName>
        <fullName evidence="2">Uncharacterized protein</fullName>
    </submittedName>
</protein>
<accession>A0A7J9JR21</accession>
<keyword evidence="1" id="KW-0472">Membrane</keyword>
<sequence>MAYGCIHSRSYPLSTWSKNKVDKLKLSGFIFLFQVAILFLRNIWCRKPVKKSGKNEHHLWKKRDSAGSGQKALNLVRIVSLICSFVPY</sequence>
<comment type="caution">
    <text evidence="2">The sequence shown here is derived from an EMBL/GenBank/DDBJ whole genome shotgun (WGS) entry which is preliminary data.</text>
</comment>
<dbReference type="Proteomes" id="UP000593575">
    <property type="component" value="Unassembled WGS sequence"/>
</dbReference>
<organism evidence="2 3">
    <name type="scientific">Gossypium armourianum</name>
    <dbReference type="NCBI Taxonomy" id="34283"/>
    <lineage>
        <taxon>Eukaryota</taxon>
        <taxon>Viridiplantae</taxon>
        <taxon>Streptophyta</taxon>
        <taxon>Embryophyta</taxon>
        <taxon>Tracheophyta</taxon>
        <taxon>Spermatophyta</taxon>
        <taxon>Magnoliopsida</taxon>
        <taxon>eudicotyledons</taxon>
        <taxon>Gunneridae</taxon>
        <taxon>Pentapetalae</taxon>
        <taxon>rosids</taxon>
        <taxon>malvids</taxon>
        <taxon>Malvales</taxon>
        <taxon>Malvaceae</taxon>
        <taxon>Malvoideae</taxon>
        <taxon>Gossypium</taxon>
    </lineage>
</organism>
<feature type="transmembrane region" description="Helical" evidence="1">
    <location>
        <begin position="26"/>
        <end position="44"/>
    </location>
</feature>
<keyword evidence="3" id="KW-1185">Reference proteome</keyword>
<evidence type="ECO:0000313" key="3">
    <source>
        <dbReference type="Proteomes" id="UP000593575"/>
    </source>
</evidence>
<proteinExistence type="predicted"/>
<name>A0A7J9JR21_9ROSI</name>
<keyword evidence="1" id="KW-0812">Transmembrane</keyword>
<dbReference type="AlphaFoldDB" id="A0A7J9JR21"/>